<dbReference type="RefSeq" id="WP_245127279.1">
    <property type="nucleotide sequence ID" value="NZ_CP095066.1"/>
</dbReference>
<evidence type="ECO:0000256" key="1">
    <source>
        <dbReference type="SAM" id="SignalP"/>
    </source>
</evidence>
<geneLocation type="plasmid" evidence="2 3">
    <name>unnamed5</name>
</geneLocation>
<accession>A0ABY4GGT1</accession>
<dbReference type="InterPro" id="IPR036163">
    <property type="entry name" value="HMA_dom_sf"/>
</dbReference>
<keyword evidence="1" id="KW-0732">Signal</keyword>
<organism evidence="2 3">
    <name type="scientific">Hymenobacter volaticus</name>
    <dbReference type="NCBI Taxonomy" id="2932254"/>
    <lineage>
        <taxon>Bacteria</taxon>
        <taxon>Pseudomonadati</taxon>
        <taxon>Bacteroidota</taxon>
        <taxon>Cytophagia</taxon>
        <taxon>Cytophagales</taxon>
        <taxon>Hymenobacteraceae</taxon>
        <taxon>Hymenobacter</taxon>
    </lineage>
</organism>
<evidence type="ECO:0000313" key="2">
    <source>
        <dbReference type="EMBL" id="UOQ69489.1"/>
    </source>
</evidence>
<gene>
    <name evidence="2" type="ORF">MUN86_28850</name>
</gene>
<evidence type="ECO:0000313" key="3">
    <source>
        <dbReference type="Proteomes" id="UP000830401"/>
    </source>
</evidence>
<dbReference type="SUPFAM" id="SSF55008">
    <property type="entry name" value="HMA, heavy metal-associated domain"/>
    <property type="match status" value="1"/>
</dbReference>
<dbReference type="Gene3D" id="3.30.70.100">
    <property type="match status" value="1"/>
</dbReference>
<keyword evidence="3" id="KW-1185">Reference proteome</keyword>
<sequence length="140" mass="15411">MRVKLLLLLPIGATLTWANWNAPEMHHFVEPAATVVWQLAPLASPTAAHALEMQLTQTSGVKACAVSWRTNCVAFVYHPAQATPATLARAVRRIGVEVVSPHSVPSPRPAIRQCPVPPGYTLLIDRIRFSLNLRRFFVNA</sequence>
<name>A0ABY4GGT1_9BACT</name>
<dbReference type="EMBL" id="CP095066">
    <property type="protein sequence ID" value="UOQ69489.1"/>
    <property type="molecule type" value="Genomic_DNA"/>
</dbReference>
<keyword evidence="2" id="KW-0614">Plasmid</keyword>
<dbReference type="Proteomes" id="UP000830401">
    <property type="component" value="Plasmid unnamed5"/>
</dbReference>
<protein>
    <recommendedName>
        <fullName evidence="4">HMA domain-containing protein</fullName>
    </recommendedName>
</protein>
<reference evidence="2" key="1">
    <citation type="submission" date="2022-04" db="EMBL/GenBank/DDBJ databases">
        <title>Hymenobacter sp. isolated from the air.</title>
        <authorList>
            <person name="Won M."/>
            <person name="Lee C.-M."/>
            <person name="Woen H.-Y."/>
            <person name="Kwon S.-W."/>
        </authorList>
    </citation>
    <scope>NUCLEOTIDE SEQUENCE</scope>
    <source>
        <strain evidence="2">5420S-77</strain>
        <plasmid evidence="2">unnamed5</plasmid>
    </source>
</reference>
<feature type="signal peptide" evidence="1">
    <location>
        <begin position="1"/>
        <end position="22"/>
    </location>
</feature>
<proteinExistence type="predicted"/>
<feature type="chain" id="PRO_5047468984" description="HMA domain-containing protein" evidence="1">
    <location>
        <begin position="23"/>
        <end position="140"/>
    </location>
</feature>
<evidence type="ECO:0008006" key="4">
    <source>
        <dbReference type="Google" id="ProtNLM"/>
    </source>
</evidence>